<dbReference type="GO" id="GO:0031083">
    <property type="term" value="C:BLOC-1 complex"/>
    <property type="evidence" value="ECO:0007669"/>
    <property type="project" value="TreeGrafter"/>
</dbReference>
<dbReference type="Proteomes" id="UP001365542">
    <property type="component" value="Unassembled WGS sequence"/>
</dbReference>
<evidence type="ECO:0000256" key="1">
    <source>
        <dbReference type="SAM" id="Coils"/>
    </source>
</evidence>
<keyword evidence="4" id="KW-1185">Reference proteome</keyword>
<dbReference type="PANTHER" id="PTHR31328:SF2">
    <property type="entry name" value="BIOGENESIS OF LYSOSOME-RELATED ORGANELLES COMPLEX 1 SUBUNIT 6"/>
    <property type="match status" value="1"/>
</dbReference>
<accession>A0AAV9WSD5</accession>
<evidence type="ECO:0000256" key="2">
    <source>
        <dbReference type="SAM" id="MobiDB-lite"/>
    </source>
</evidence>
<dbReference type="EMBL" id="JAVHJO010000018">
    <property type="protein sequence ID" value="KAK6524258.1"/>
    <property type="molecule type" value="Genomic_DNA"/>
</dbReference>
<evidence type="ECO:0008006" key="5">
    <source>
        <dbReference type="Google" id="ProtNLM"/>
    </source>
</evidence>
<sequence>MEPESGQNAASSSSLGDIDSLTSVYADATVYLSKLASQLEELETTQTALLHSYHATSTALADIRSYNTVSPVMDLIPTYTAKVARLKQLMMQQKMQVDKMKARAEEVRRVKKGNAEKMKRRWEEERERDKGIAARVVGSAVSIPDVGGGEVSSSSGVDVGKGSGGSTRGVGSGNGKAIGETSLSPRSQEEGRLEAVDTPEPSSSKMASVPAVKKTIVKRKKKARQAEIE</sequence>
<dbReference type="GO" id="GO:0030133">
    <property type="term" value="C:transport vesicle"/>
    <property type="evidence" value="ECO:0007669"/>
    <property type="project" value="TreeGrafter"/>
</dbReference>
<reference evidence="3 4" key="1">
    <citation type="submission" date="2019-10" db="EMBL/GenBank/DDBJ databases">
        <authorList>
            <person name="Palmer J.M."/>
        </authorList>
    </citation>
    <scope>NUCLEOTIDE SEQUENCE [LARGE SCALE GENOMIC DNA]</scope>
    <source>
        <strain evidence="3 4">TWF694</strain>
    </source>
</reference>
<gene>
    <name evidence="3" type="ORF">TWF694_005914</name>
</gene>
<feature type="region of interest" description="Disordered" evidence="2">
    <location>
        <begin position="145"/>
        <end position="229"/>
    </location>
</feature>
<protein>
    <recommendedName>
        <fullName evidence="5">Biogenesis of lysosome-related organelles complex 1 subunit 6</fullName>
    </recommendedName>
</protein>
<feature type="compositionally biased region" description="Gly residues" evidence="2">
    <location>
        <begin position="159"/>
        <end position="176"/>
    </location>
</feature>
<comment type="caution">
    <text evidence="3">The sequence shown here is derived from an EMBL/GenBank/DDBJ whole genome shotgun (WGS) entry which is preliminary data.</text>
</comment>
<feature type="coiled-coil region" evidence="1">
    <location>
        <begin position="83"/>
        <end position="110"/>
    </location>
</feature>
<organism evidence="3 4">
    <name type="scientific">Orbilia ellipsospora</name>
    <dbReference type="NCBI Taxonomy" id="2528407"/>
    <lineage>
        <taxon>Eukaryota</taxon>
        <taxon>Fungi</taxon>
        <taxon>Dikarya</taxon>
        <taxon>Ascomycota</taxon>
        <taxon>Pezizomycotina</taxon>
        <taxon>Orbiliomycetes</taxon>
        <taxon>Orbiliales</taxon>
        <taxon>Orbiliaceae</taxon>
        <taxon>Orbilia</taxon>
    </lineage>
</organism>
<evidence type="ECO:0000313" key="4">
    <source>
        <dbReference type="Proteomes" id="UP001365542"/>
    </source>
</evidence>
<keyword evidence="1" id="KW-0175">Coiled coil</keyword>
<name>A0AAV9WSD5_9PEZI</name>
<dbReference type="PANTHER" id="PTHR31328">
    <property type="entry name" value="BIOGENESIS OF LYSOSOME-RELATED ORGANELLES COMPLEX 1 SUBUNIT 6"/>
    <property type="match status" value="1"/>
</dbReference>
<proteinExistence type="predicted"/>
<evidence type="ECO:0000313" key="3">
    <source>
        <dbReference type="EMBL" id="KAK6524258.1"/>
    </source>
</evidence>
<dbReference type="AlphaFoldDB" id="A0AAV9WSD5"/>